<feature type="binding site" evidence="2">
    <location>
        <position position="132"/>
    </location>
    <ligand>
        <name>Mn(2+)</name>
        <dbReference type="ChEBI" id="CHEBI:29035"/>
        <label>2</label>
    </ligand>
</feature>
<evidence type="ECO:0000259" key="3">
    <source>
        <dbReference type="Pfam" id="PF07687"/>
    </source>
</evidence>
<proteinExistence type="predicted"/>
<name>A0A1G4GAZ2_9BACT</name>
<dbReference type="Gene3D" id="3.40.630.10">
    <property type="entry name" value="Zn peptidases"/>
    <property type="match status" value="1"/>
</dbReference>
<dbReference type="Pfam" id="PF07687">
    <property type="entry name" value="M20_dimer"/>
    <property type="match status" value="1"/>
</dbReference>
<dbReference type="CDD" id="cd03886">
    <property type="entry name" value="M20_Acy1"/>
    <property type="match status" value="1"/>
</dbReference>
<dbReference type="NCBIfam" id="TIGR01891">
    <property type="entry name" value="amidohydrolases"/>
    <property type="match status" value="1"/>
</dbReference>
<dbReference type="Pfam" id="PF01546">
    <property type="entry name" value="Peptidase_M20"/>
    <property type="match status" value="1"/>
</dbReference>
<keyword evidence="1 4" id="KW-0378">Hydrolase</keyword>
<dbReference type="GO" id="GO:0019877">
    <property type="term" value="P:diaminopimelate biosynthetic process"/>
    <property type="evidence" value="ECO:0007669"/>
    <property type="project" value="UniProtKB-ARBA"/>
</dbReference>
<evidence type="ECO:0000256" key="2">
    <source>
        <dbReference type="PIRSR" id="PIRSR005962-1"/>
    </source>
</evidence>
<dbReference type="Proteomes" id="UP000178485">
    <property type="component" value="Chromosome i"/>
</dbReference>
<dbReference type="PANTHER" id="PTHR11014">
    <property type="entry name" value="PEPTIDASE M20 FAMILY MEMBER"/>
    <property type="match status" value="1"/>
</dbReference>
<evidence type="ECO:0000313" key="4">
    <source>
        <dbReference type="EMBL" id="SCM59678.1"/>
    </source>
</evidence>
<reference evidence="4 5" key="1">
    <citation type="submission" date="2016-08" db="EMBL/GenBank/DDBJ databases">
        <authorList>
            <person name="Seilhamer J.J."/>
        </authorList>
    </citation>
    <scope>NUCLEOTIDE SEQUENCE [LARGE SCALE GENOMIC DNA]</scope>
    <source>
        <strain evidence="4">ING2-E5A</strain>
    </source>
</reference>
<dbReference type="SUPFAM" id="SSF55031">
    <property type="entry name" value="Bacterial exopeptidase dimerisation domain"/>
    <property type="match status" value="1"/>
</dbReference>
<feature type="binding site" evidence="2">
    <location>
        <position position="159"/>
    </location>
    <ligand>
        <name>Mn(2+)</name>
        <dbReference type="ChEBI" id="CHEBI:29035"/>
        <label>2</label>
    </ligand>
</feature>
<comment type="cofactor">
    <cofactor evidence="2">
        <name>Mn(2+)</name>
        <dbReference type="ChEBI" id="CHEBI:29035"/>
    </cofactor>
    <text evidence="2">The Mn(2+) ion enhances activity.</text>
</comment>
<dbReference type="KEGG" id="pmuc:ING2E5A_2883"/>
<dbReference type="SUPFAM" id="SSF53187">
    <property type="entry name" value="Zn-dependent exopeptidases"/>
    <property type="match status" value="1"/>
</dbReference>
<dbReference type="STRING" id="1642646.ING2E5A_2883"/>
<dbReference type="EC" id="3.5.1.-" evidence="4"/>
<organism evidence="4 5">
    <name type="scientific">Petrimonas mucosa</name>
    <dbReference type="NCBI Taxonomy" id="1642646"/>
    <lineage>
        <taxon>Bacteria</taxon>
        <taxon>Pseudomonadati</taxon>
        <taxon>Bacteroidota</taxon>
        <taxon>Bacteroidia</taxon>
        <taxon>Bacteroidales</taxon>
        <taxon>Dysgonomonadaceae</taxon>
        <taxon>Petrimonas</taxon>
    </lineage>
</organism>
<dbReference type="InterPro" id="IPR011650">
    <property type="entry name" value="Peptidase_M20_dimer"/>
</dbReference>
<keyword evidence="2" id="KW-0464">Manganese</keyword>
<accession>A0A1G4GAZ2</accession>
<protein>
    <submittedName>
        <fullName evidence="4">Putative amidohydrolase YhaA</fullName>
        <ecNumber evidence="4">3.5.1.-</ecNumber>
    </submittedName>
</protein>
<dbReference type="GO" id="GO:0050118">
    <property type="term" value="F:N-acetyldiaminopimelate deacetylase activity"/>
    <property type="evidence" value="ECO:0007669"/>
    <property type="project" value="UniProtKB-ARBA"/>
</dbReference>
<dbReference type="GO" id="GO:0046872">
    <property type="term" value="F:metal ion binding"/>
    <property type="evidence" value="ECO:0007669"/>
    <property type="project" value="UniProtKB-KW"/>
</dbReference>
<sequence length="385" mass="42188">MASEIKDDVIAIRRELHKNPELSFKEYRTSAFIKASLDELGIPWVSIANTGVLATIENQPDSGEIIALRADIDALPIQEETGFEFQSINPGVMHACGHDVHTASLLGVARILQLLKSEFKGTVKLIFQPGEEILPGGATKLIKEGALSNPKVQTIIGQHVMPSLTSGKVAIRKGKMMASMDEIRITVKGKGGHGAQPHENRDPVIAASMMIVALQQVISRHSDPRIPSVLSFGKVIVNGAINIIPDSVHVEGTFRTFDESWRDRAHGIIKNMASSIVSGLNCSCEVDIKKGYPSLYNNEKLTDAIHSFMKEYAGPQNVLEADIWMASDDFAYYSQQVDACYYMLGTGFEDKTNGSLHTSTLEINEEALEFGMGLMAYLAMRNLLQ</sequence>
<feature type="binding site" evidence="2">
    <location>
        <position position="98"/>
    </location>
    <ligand>
        <name>Mn(2+)</name>
        <dbReference type="ChEBI" id="CHEBI:29035"/>
        <label>2</label>
    </ligand>
</feature>
<gene>
    <name evidence="4" type="primary">yhaA3</name>
    <name evidence="4" type="ORF">ING2E5A_2883</name>
</gene>
<keyword evidence="2" id="KW-0479">Metal-binding</keyword>
<dbReference type="InterPro" id="IPR017439">
    <property type="entry name" value="Amidohydrolase"/>
</dbReference>
<dbReference type="PIRSF" id="PIRSF005962">
    <property type="entry name" value="Pept_M20D_amidohydro"/>
    <property type="match status" value="1"/>
</dbReference>
<dbReference type="Gene3D" id="3.30.70.360">
    <property type="match status" value="1"/>
</dbReference>
<feature type="domain" description="Peptidase M20 dimerisation" evidence="3">
    <location>
        <begin position="183"/>
        <end position="270"/>
    </location>
</feature>
<dbReference type="PANTHER" id="PTHR11014:SF63">
    <property type="entry name" value="METALLOPEPTIDASE, PUTATIVE (AFU_ORTHOLOGUE AFUA_6G09600)-RELATED"/>
    <property type="match status" value="1"/>
</dbReference>
<dbReference type="FunFam" id="3.30.70.360:FF:000001">
    <property type="entry name" value="N-acetyldiaminopimelate deacetylase"/>
    <property type="match status" value="1"/>
</dbReference>
<dbReference type="InterPro" id="IPR036264">
    <property type="entry name" value="Bact_exopeptidase_dim_dom"/>
</dbReference>
<feature type="binding site" evidence="2">
    <location>
        <position position="357"/>
    </location>
    <ligand>
        <name>Mn(2+)</name>
        <dbReference type="ChEBI" id="CHEBI:29035"/>
        <label>2</label>
    </ligand>
</feature>
<dbReference type="AlphaFoldDB" id="A0A1G4GAZ2"/>
<evidence type="ECO:0000256" key="1">
    <source>
        <dbReference type="ARBA" id="ARBA00022801"/>
    </source>
</evidence>
<dbReference type="InterPro" id="IPR002933">
    <property type="entry name" value="Peptidase_M20"/>
</dbReference>
<evidence type="ECO:0000313" key="5">
    <source>
        <dbReference type="Proteomes" id="UP000178485"/>
    </source>
</evidence>
<dbReference type="EMBL" id="LT608328">
    <property type="protein sequence ID" value="SCM59678.1"/>
    <property type="molecule type" value="Genomic_DNA"/>
</dbReference>
<feature type="binding site" evidence="2">
    <location>
        <position position="96"/>
    </location>
    <ligand>
        <name>Mn(2+)</name>
        <dbReference type="ChEBI" id="CHEBI:29035"/>
        <label>2</label>
    </ligand>
</feature>
<keyword evidence="5" id="KW-1185">Reference proteome</keyword>